<gene>
    <name evidence="2" type="ORF">AVDCRST_MAG08-1440</name>
</gene>
<protein>
    <submittedName>
        <fullName evidence="2">Uncharacterized protein</fullName>
    </submittedName>
</protein>
<evidence type="ECO:0000256" key="1">
    <source>
        <dbReference type="SAM" id="Phobius"/>
    </source>
</evidence>
<feature type="non-terminal residue" evidence="2">
    <location>
        <position position="66"/>
    </location>
</feature>
<accession>A0A6J4I052</accession>
<evidence type="ECO:0000313" key="2">
    <source>
        <dbReference type="EMBL" id="CAA9237622.1"/>
    </source>
</evidence>
<reference evidence="2" key="1">
    <citation type="submission" date="2020-02" db="EMBL/GenBank/DDBJ databases">
        <authorList>
            <person name="Meier V. D."/>
        </authorList>
    </citation>
    <scope>NUCLEOTIDE SEQUENCE</scope>
    <source>
        <strain evidence="2">AVDCRST_MAG08</strain>
    </source>
</reference>
<sequence>MEKPLPSTSGNLSARGRLAPGGLTLRLRLLAAFCALSVITLSLGSFSVRSVGRSGAMVAAIFDRAL</sequence>
<organism evidence="2">
    <name type="scientific">uncultured Acetobacteraceae bacterium</name>
    <dbReference type="NCBI Taxonomy" id="169975"/>
    <lineage>
        <taxon>Bacteria</taxon>
        <taxon>Pseudomonadati</taxon>
        <taxon>Pseudomonadota</taxon>
        <taxon>Alphaproteobacteria</taxon>
        <taxon>Acetobacterales</taxon>
        <taxon>Acetobacteraceae</taxon>
        <taxon>environmental samples</taxon>
    </lineage>
</organism>
<feature type="transmembrane region" description="Helical" evidence="1">
    <location>
        <begin position="27"/>
        <end position="48"/>
    </location>
</feature>
<keyword evidence="1" id="KW-0812">Transmembrane</keyword>
<dbReference type="EMBL" id="CADCTG010000130">
    <property type="protein sequence ID" value="CAA9237622.1"/>
    <property type="molecule type" value="Genomic_DNA"/>
</dbReference>
<proteinExistence type="predicted"/>
<keyword evidence="1" id="KW-0472">Membrane</keyword>
<dbReference type="AlphaFoldDB" id="A0A6J4I052"/>
<keyword evidence="1" id="KW-1133">Transmembrane helix</keyword>
<name>A0A6J4I052_9PROT</name>